<feature type="transmembrane region" description="Helical" evidence="8">
    <location>
        <begin position="57"/>
        <end position="77"/>
    </location>
</feature>
<dbReference type="SUPFAM" id="SSF90123">
    <property type="entry name" value="ABC transporter transmembrane region"/>
    <property type="match status" value="1"/>
</dbReference>
<feature type="domain" description="ABC transmembrane type-1" evidence="10">
    <location>
        <begin position="24"/>
        <end position="302"/>
    </location>
</feature>
<reference evidence="11 12" key="1">
    <citation type="submission" date="2016-10" db="EMBL/GenBank/DDBJ databases">
        <authorList>
            <person name="de Groot N.N."/>
        </authorList>
    </citation>
    <scope>NUCLEOTIDE SEQUENCE [LARGE SCALE GENOMIC DNA]</scope>
    <source>
        <strain evidence="11 12">CGMCC 1.9157</strain>
    </source>
</reference>
<dbReference type="Pfam" id="PF00664">
    <property type="entry name" value="ABC_membrane"/>
    <property type="match status" value="1"/>
</dbReference>
<proteinExistence type="inferred from homology"/>
<dbReference type="Gene3D" id="1.20.1560.10">
    <property type="entry name" value="ABC transporter type 1, transmembrane domain"/>
    <property type="match status" value="1"/>
</dbReference>
<dbReference type="GO" id="GO:0005524">
    <property type="term" value="F:ATP binding"/>
    <property type="evidence" value="ECO:0007669"/>
    <property type="project" value="UniProtKB-KW"/>
</dbReference>
<dbReference type="PROSITE" id="PS00211">
    <property type="entry name" value="ABC_TRANSPORTER_1"/>
    <property type="match status" value="1"/>
</dbReference>
<evidence type="ECO:0000256" key="6">
    <source>
        <dbReference type="ARBA" id="ARBA00022989"/>
    </source>
</evidence>
<sequence>MPRPPAKANSKLVSFFKNTGWVWVGVGLLSAIINILMLTGPLFMLQVYDRVLSSNSVPTLVVLGIIAITLYTFYGILDILRSRILLRIGQYVDARMSESVYRASSTAPIITGSNASAVRPVSDLDRIRQFLSSPGPAALFDSPWMPFYLFIVYLFHPILGLIGLLGAIVIGILIALNEWLSRTPIKDATQEAAVRNELVESSRANAEVSKAMGMFGDLQQRWTRNNESYLRKQKTAADRNGFFTSVTKTIRLMLQSTILGVGAWLAIQHEITAGTMVAGSIMVSRALSPIELAISQWRAFVGARQSHARLIELMNRMPDHDVDLELPIPQNNLSIEQASCAPIGSRKAFIAPMSLKLKAGQALGIIGPSGSGKSTLAKCMVGILPALSGAVRFDGSELNHWSEDKHKHIIGYLPQDLQLFQGTVAQNIARFDAAASSEAVIEAARLADLHDMISRLPDGYDTVIGPAGFALSGGQMQRIALARALYGDPFLIVLDEPNSSLDSQGEGALTKALFAMKEKGSIIVVIAHRPSALAAVDYVLCLNEGQVQAIGPKNEVLAKVLSPVSSQGAA</sequence>
<dbReference type="InterPro" id="IPR036640">
    <property type="entry name" value="ABC1_TM_sf"/>
</dbReference>
<dbReference type="GO" id="GO:0030253">
    <property type="term" value="P:protein secretion by the type I secretion system"/>
    <property type="evidence" value="ECO:0007669"/>
    <property type="project" value="InterPro"/>
</dbReference>
<dbReference type="Proteomes" id="UP000199236">
    <property type="component" value="Unassembled WGS sequence"/>
</dbReference>
<dbReference type="PANTHER" id="PTHR24221">
    <property type="entry name" value="ATP-BINDING CASSETTE SUB-FAMILY B"/>
    <property type="match status" value="1"/>
</dbReference>
<dbReference type="STRING" id="655353.SAMN04488056_11746"/>
<dbReference type="InterPro" id="IPR039421">
    <property type="entry name" value="Type_1_exporter"/>
</dbReference>
<keyword evidence="7 8" id="KW-0472">Membrane</keyword>
<organism evidence="11 12">
    <name type="scientific">Cohaesibacter marisflavi</name>
    <dbReference type="NCBI Taxonomy" id="655353"/>
    <lineage>
        <taxon>Bacteria</taxon>
        <taxon>Pseudomonadati</taxon>
        <taxon>Pseudomonadota</taxon>
        <taxon>Alphaproteobacteria</taxon>
        <taxon>Hyphomicrobiales</taxon>
        <taxon>Cohaesibacteraceae</taxon>
    </lineage>
</organism>
<evidence type="ECO:0000259" key="10">
    <source>
        <dbReference type="PROSITE" id="PS50929"/>
    </source>
</evidence>
<evidence type="ECO:0000256" key="1">
    <source>
        <dbReference type="ARBA" id="ARBA00004651"/>
    </source>
</evidence>
<feature type="transmembrane region" description="Helical" evidence="8">
    <location>
        <begin position="147"/>
        <end position="176"/>
    </location>
</feature>
<evidence type="ECO:0000256" key="4">
    <source>
        <dbReference type="ARBA" id="ARBA00022741"/>
    </source>
</evidence>
<evidence type="ECO:0000256" key="2">
    <source>
        <dbReference type="ARBA" id="ARBA00005417"/>
    </source>
</evidence>
<accession>A0A1I5LM92</accession>
<dbReference type="InterPro" id="IPR003593">
    <property type="entry name" value="AAA+_ATPase"/>
</dbReference>
<evidence type="ECO:0000256" key="5">
    <source>
        <dbReference type="ARBA" id="ARBA00022840"/>
    </source>
</evidence>
<keyword evidence="12" id="KW-1185">Reference proteome</keyword>
<dbReference type="EMBL" id="FOVR01000017">
    <property type="protein sequence ID" value="SFO98283.1"/>
    <property type="molecule type" value="Genomic_DNA"/>
</dbReference>
<evidence type="ECO:0000313" key="11">
    <source>
        <dbReference type="EMBL" id="SFO98283.1"/>
    </source>
</evidence>
<evidence type="ECO:0000256" key="3">
    <source>
        <dbReference type="ARBA" id="ARBA00022692"/>
    </source>
</evidence>
<dbReference type="GO" id="GO:0005886">
    <property type="term" value="C:plasma membrane"/>
    <property type="evidence" value="ECO:0007669"/>
    <property type="project" value="UniProtKB-SubCell"/>
</dbReference>
<dbReference type="Gene3D" id="3.40.50.300">
    <property type="entry name" value="P-loop containing nucleotide triphosphate hydrolases"/>
    <property type="match status" value="1"/>
</dbReference>
<dbReference type="SUPFAM" id="SSF52540">
    <property type="entry name" value="P-loop containing nucleoside triphosphate hydrolases"/>
    <property type="match status" value="1"/>
</dbReference>
<dbReference type="NCBIfam" id="TIGR01842">
    <property type="entry name" value="type_I_sec_PrtD"/>
    <property type="match status" value="1"/>
</dbReference>
<dbReference type="SMART" id="SM00382">
    <property type="entry name" value="AAA"/>
    <property type="match status" value="1"/>
</dbReference>
<dbReference type="InterPro" id="IPR003439">
    <property type="entry name" value="ABC_transporter-like_ATP-bd"/>
</dbReference>
<dbReference type="AlphaFoldDB" id="A0A1I5LM92"/>
<dbReference type="GO" id="GO:0034040">
    <property type="term" value="F:ATPase-coupled lipid transmembrane transporter activity"/>
    <property type="evidence" value="ECO:0007669"/>
    <property type="project" value="TreeGrafter"/>
</dbReference>
<dbReference type="PANTHER" id="PTHR24221:SF248">
    <property type="entry name" value="ABC TRANSPORTER TRANSMEMBRANE REGION"/>
    <property type="match status" value="1"/>
</dbReference>
<name>A0A1I5LM92_9HYPH</name>
<dbReference type="GO" id="GO:0140359">
    <property type="term" value="F:ABC-type transporter activity"/>
    <property type="evidence" value="ECO:0007669"/>
    <property type="project" value="InterPro"/>
</dbReference>
<dbReference type="PROSITE" id="PS50893">
    <property type="entry name" value="ABC_TRANSPORTER_2"/>
    <property type="match status" value="1"/>
</dbReference>
<dbReference type="CDD" id="cd18586">
    <property type="entry name" value="ABC_6TM_PrtD_like"/>
    <property type="match status" value="1"/>
</dbReference>
<keyword evidence="3 8" id="KW-0812">Transmembrane</keyword>
<comment type="similarity">
    <text evidence="2">Belongs to the ABC transporter superfamily.</text>
</comment>
<dbReference type="InterPro" id="IPR047957">
    <property type="entry name" value="ABC_AprD-like_6TM"/>
</dbReference>
<evidence type="ECO:0000313" key="12">
    <source>
        <dbReference type="Proteomes" id="UP000199236"/>
    </source>
</evidence>
<dbReference type="InterPro" id="IPR011527">
    <property type="entry name" value="ABC1_TM_dom"/>
</dbReference>
<keyword evidence="5 11" id="KW-0067">ATP-binding</keyword>
<dbReference type="InterPro" id="IPR027417">
    <property type="entry name" value="P-loop_NTPase"/>
</dbReference>
<dbReference type="GO" id="GO:0016887">
    <property type="term" value="F:ATP hydrolysis activity"/>
    <property type="evidence" value="ECO:0007669"/>
    <property type="project" value="InterPro"/>
</dbReference>
<evidence type="ECO:0000256" key="7">
    <source>
        <dbReference type="ARBA" id="ARBA00023136"/>
    </source>
</evidence>
<protein>
    <submittedName>
        <fullName evidence="11">ATP-binding cassette, subfamily C</fullName>
    </submittedName>
</protein>
<feature type="domain" description="ABC transporter" evidence="9">
    <location>
        <begin position="333"/>
        <end position="569"/>
    </location>
</feature>
<keyword evidence="4" id="KW-0547">Nucleotide-binding</keyword>
<evidence type="ECO:0000256" key="8">
    <source>
        <dbReference type="SAM" id="Phobius"/>
    </source>
</evidence>
<keyword evidence="6 8" id="KW-1133">Transmembrane helix</keyword>
<dbReference type="InterPro" id="IPR017871">
    <property type="entry name" value="ABC_transporter-like_CS"/>
</dbReference>
<feature type="transmembrane region" description="Helical" evidence="8">
    <location>
        <begin position="20"/>
        <end position="45"/>
    </location>
</feature>
<dbReference type="GO" id="GO:0030256">
    <property type="term" value="C:type I protein secretion system complex"/>
    <property type="evidence" value="ECO:0007669"/>
    <property type="project" value="InterPro"/>
</dbReference>
<dbReference type="Pfam" id="PF00005">
    <property type="entry name" value="ABC_tran"/>
    <property type="match status" value="1"/>
</dbReference>
<dbReference type="PROSITE" id="PS50929">
    <property type="entry name" value="ABC_TM1F"/>
    <property type="match status" value="1"/>
</dbReference>
<dbReference type="InterPro" id="IPR010128">
    <property type="entry name" value="ATPase_T1SS_PrtD-like"/>
</dbReference>
<comment type="subcellular location">
    <subcellularLocation>
        <location evidence="1">Cell membrane</location>
        <topology evidence="1">Multi-pass membrane protein</topology>
    </subcellularLocation>
</comment>
<evidence type="ECO:0000259" key="9">
    <source>
        <dbReference type="PROSITE" id="PS50893"/>
    </source>
</evidence>
<gene>
    <name evidence="11" type="ORF">SAMN04488056_11746</name>
</gene>